<feature type="region of interest" description="Disordered" evidence="1">
    <location>
        <begin position="135"/>
        <end position="169"/>
    </location>
</feature>
<dbReference type="PANTHER" id="PTHR39431:SF1">
    <property type="entry name" value="FRPA_C-RELATED PROTEIN"/>
    <property type="match status" value="1"/>
</dbReference>
<dbReference type="PANTHER" id="PTHR39431">
    <property type="entry name" value="FRPA/C-RELATED PROTEIN"/>
    <property type="match status" value="1"/>
</dbReference>
<name>A0A840S3A2_9BURK</name>
<proteinExistence type="predicted"/>
<dbReference type="EMBL" id="JACHHO010000001">
    <property type="protein sequence ID" value="MBB5203908.1"/>
    <property type="molecule type" value="Genomic_DNA"/>
</dbReference>
<accession>A0A840S3A2</accession>
<evidence type="ECO:0000256" key="1">
    <source>
        <dbReference type="SAM" id="MobiDB-lite"/>
    </source>
</evidence>
<protein>
    <recommendedName>
        <fullName evidence="4">VCBS repeat-containing protein</fullName>
    </recommendedName>
</protein>
<dbReference type="Proteomes" id="UP000554837">
    <property type="component" value="Unassembled WGS sequence"/>
</dbReference>
<feature type="compositionally biased region" description="Basic and acidic residues" evidence="1">
    <location>
        <begin position="18"/>
        <end position="28"/>
    </location>
</feature>
<organism evidence="2 3">
    <name type="scientific">Inhella inkyongensis</name>
    <dbReference type="NCBI Taxonomy" id="392593"/>
    <lineage>
        <taxon>Bacteria</taxon>
        <taxon>Pseudomonadati</taxon>
        <taxon>Pseudomonadota</taxon>
        <taxon>Betaproteobacteria</taxon>
        <taxon>Burkholderiales</taxon>
        <taxon>Sphaerotilaceae</taxon>
        <taxon>Inhella</taxon>
    </lineage>
</organism>
<keyword evidence="3" id="KW-1185">Reference proteome</keyword>
<dbReference type="OrthoDB" id="9773411at2"/>
<evidence type="ECO:0000313" key="3">
    <source>
        <dbReference type="Proteomes" id="UP000554837"/>
    </source>
</evidence>
<dbReference type="RefSeq" id="WP_138857074.1">
    <property type="nucleotide sequence ID" value="NZ_CP040709.1"/>
</dbReference>
<reference evidence="2 3" key="1">
    <citation type="submission" date="2020-08" db="EMBL/GenBank/DDBJ databases">
        <title>Genomic Encyclopedia of Type Strains, Phase IV (KMG-IV): sequencing the most valuable type-strain genomes for metagenomic binning, comparative biology and taxonomic classification.</title>
        <authorList>
            <person name="Goeker M."/>
        </authorList>
    </citation>
    <scope>NUCLEOTIDE SEQUENCE [LARGE SCALE GENOMIC DNA]</scope>
    <source>
        <strain evidence="2 3">DSM 23958</strain>
    </source>
</reference>
<evidence type="ECO:0000313" key="2">
    <source>
        <dbReference type="EMBL" id="MBB5203908.1"/>
    </source>
</evidence>
<feature type="region of interest" description="Disordered" evidence="1">
    <location>
        <begin position="1"/>
        <end position="39"/>
    </location>
</feature>
<comment type="caution">
    <text evidence="2">The sequence shown here is derived from an EMBL/GenBank/DDBJ whole genome shotgun (WGS) entry which is preliminary data.</text>
</comment>
<gene>
    <name evidence="2" type="ORF">HNQ51_001201</name>
</gene>
<dbReference type="AlphaFoldDB" id="A0A840S3A2"/>
<sequence length="384" mass="41700">MRVMESELTQRAQHRRWEHLERVERRELGPPSAFLAPERPTRADISEQARQAAQGLQNLAASPPPQAAAPAVARNGAPHMSPMADAAERMRHDPRMQLLSAMLRWVFGERPPPTLEALADPRDGLQAADLRTDAPTELPEASPAPAPQPTEAALPTPNRPAPSPTWPAGTTLQVEETRIEFEQLQFSTQGRVQTADGRALQFEMSFSFSRVQIEHREFRLAAPQDPLVLNFDGPSAALLGQRWEFDLNADGELESLPGLGAGSAWLVFDRDRDGRVADGRELFGPRSGDGFAELAALDADGNGWVDEADPAWQQLGVWRPGADGLNRMTGLSDAGVGALSLARLASPFALHGLGGQVVGDLRQSGLYLHEDGRAGSLQQLDLRV</sequence>
<evidence type="ECO:0008006" key="4">
    <source>
        <dbReference type="Google" id="ProtNLM"/>
    </source>
</evidence>